<proteinExistence type="predicted"/>
<dbReference type="InterPro" id="IPR012908">
    <property type="entry name" value="PGAP1-ab_dom-like"/>
</dbReference>
<accession>A0A348MM32</accession>
<dbReference type="GO" id="GO:0016788">
    <property type="term" value="F:hydrolase activity, acting on ester bonds"/>
    <property type="evidence" value="ECO:0007669"/>
    <property type="project" value="InterPro"/>
</dbReference>
<dbReference type="InterPro" id="IPR029058">
    <property type="entry name" value="AB_hydrolase_fold"/>
</dbReference>
<dbReference type="EMBL" id="DMCX01000037">
    <property type="protein sequence ID" value="HAF08108.1"/>
    <property type="molecule type" value="Genomic_DNA"/>
</dbReference>
<feature type="domain" description="GPI inositol-deacylase PGAP1-like alpha/beta" evidence="1">
    <location>
        <begin position="95"/>
        <end position="144"/>
    </location>
</feature>
<reference evidence="2 3" key="1">
    <citation type="journal article" date="2018" name="Nat. Biotechnol.">
        <title>A standardized bacterial taxonomy based on genome phylogeny substantially revises the tree of life.</title>
        <authorList>
            <person name="Parks D.H."/>
            <person name="Chuvochina M."/>
            <person name="Waite D.W."/>
            <person name="Rinke C."/>
            <person name="Skarshewski A."/>
            <person name="Chaumeil P.A."/>
            <person name="Hugenholtz P."/>
        </authorList>
    </citation>
    <scope>NUCLEOTIDE SEQUENCE [LARGE SCALE GENOMIC DNA]</scope>
    <source>
        <strain evidence="2">UBA7921</strain>
    </source>
</reference>
<evidence type="ECO:0000313" key="3">
    <source>
        <dbReference type="Proteomes" id="UP000262454"/>
    </source>
</evidence>
<dbReference type="SUPFAM" id="SSF53474">
    <property type="entry name" value="alpha/beta-Hydrolases"/>
    <property type="match status" value="1"/>
</dbReference>
<sequence>MGKYIEVDSTALLKIIGYKGYRKGSPFDCTIDSNPRDVSGNVVYNFSYYNPDGDTGVIGSGEDKNGNPLFIPATEKYQDDYLRAFKHGQWAKHVAAFIEKVYNKSGKKVYIVAHSMGGPVVRAAMTFYGAGKYVDKVITIGSPNLPFTQIDAVEDLVTNIADYQEWQEVGELLELGADVELHAGSVGFISPSEPNTVKPYLDFLYQDDTIKLSRGRIRLSTIIGARKTILTTMLSSNDGFIPCSQQSLDFAERKPVIYASHSRLKEFINVPINDTISEYAEQYSTFLVEFIKHWMIDGDSVVFTGEITDYGFGVVGNKNNPTSKSIRLIVDGED</sequence>
<feature type="non-terminal residue" evidence="2">
    <location>
        <position position="334"/>
    </location>
</feature>
<comment type="caution">
    <text evidence="2">The sequence shown here is derived from an EMBL/GenBank/DDBJ whole genome shotgun (WGS) entry which is preliminary data.</text>
</comment>
<protein>
    <recommendedName>
        <fullName evidence="1">GPI inositol-deacylase PGAP1-like alpha/beta domain-containing protein</fullName>
    </recommendedName>
</protein>
<gene>
    <name evidence="2" type="ORF">DCG82_06865</name>
</gene>
<dbReference type="AlphaFoldDB" id="A0A348MM32"/>
<organism evidence="2 3">
    <name type="scientific">candidate division WOR-3 bacterium</name>
    <dbReference type="NCBI Taxonomy" id="2052148"/>
    <lineage>
        <taxon>Bacteria</taxon>
        <taxon>Bacteria division WOR-3</taxon>
    </lineage>
</organism>
<dbReference type="Proteomes" id="UP000262454">
    <property type="component" value="Unassembled WGS sequence"/>
</dbReference>
<evidence type="ECO:0000259" key="1">
    <source>
        <dbReference type="Pfam" id="PF07819"/>
    </source>
</evidence>
<dbReference type="Gene3D" id="3.40.50.1820">
    <property type="entry name" value="alpha/beta hydrolase"/>
    <property type="match status" value="1"/>
</dbReference>
<name>A0A348MM32_UNCW3</name>
<dbReference type="Pfam" id="PF07819">
    <property type="entry name" value="PGAP1"/>
    <property type="match status" value="1"/>
</dbReference>
<evidence type="ECO:0000313" key="2">
    <source>
        <dbReference type="EMBL" id="HAF08108.1"/>
    </source>
</evidence>